<dbReference type="PANTHER" id="PTHR30485:SF1">
    <property type="entry name" value="CYTOCHROME YDHU-RELATED"/>
    <property type="match status" value="1"/>
</dbReference>
<protein>
    <submittedName>
        <fullName evidence="8">Thiosulfate reductase cytochrome B subunit</fullName>
    </submittedName>
</protein>
<dbReference type="GO" id="GO:0009055">
    <property type="term" value="F:electron transfer activity"/>
    <property type="evidence" value="ECO:0007669"/>
    <property type="project" value="InterPro"/>
</dbReference>
<evidence type="ECO:0000256" key="3">
    <source>
        <dbReference type="ARBA" id="ARBA00022692"/>
    </source>
</evidence>
<evidence type="ECO:0000256" key="4">
    <source>
        <dbReference type="ARBA" id="ARBA00022989"/>
    </source>
</evidence>
<dbReference type="OrthoDB" id="1117555at2"/>
<evidence type="ECO:0000313" key="9">
    <source>
        <dbReference type="Proteomes" id="UP000219788"/>
    </source>
</evidence>
<dbReference type="NCBIfam" id="NF011582">
    <property type="entry name" value="PRK15006.1"/>
    <property type="match status" value="1"/>
</dbReference>
<keyword evidence="4 6" id="KW-1133">Transmembrane helix</keyword>
<comment type="subcellular location">
    <subcellularLocation>
        <location evidence="1">Cell membrane</location>
        <topology evidence="1">Multi-pass membrane protein</topology>
    </subcellularLocation>
</comment>
<evidence type="ECO:0000313" key="8">
    <source>
        <dbReference type="EMBL" id="PEH71386.1"/>
    </source>
</evidence>
<dbReference type="InterPro" id="IPR011577">
    <property type="entry name" value="Cyt_b561_bac/Ni-Hgenase"/>
</dbReference>
<dbReference type="InterPro" id="IPR051542">
    <property type="entry name" value="Hydrogenase_cytochrome"/>
</dbReference>
<feature type="transmembrane region" description="Helical" evidence="6">
    <location>
        <begin position="109"/>
        <end position="127"/>
    </location>
</feature>
<evidence type="ECO:0000256" key="1">
    <source>
        <dbReference type="ARBA" id="ARBA00004651"/>
    </source>
</evidence>
<organism evidence="8 9">
    <name type="scientific">Edwardsiella tarda</name>
    <dbReference type="NCBI Taxonomy" id="636"/>
    <lineage>
        <taxon>Bacteria</taxon>
        <taxon>Pseudomonadati</taxon>
        <taxon>Pseudomonadota</taxon>
        <taxon>Gammaproteobacteria</taxon>
        <taxon>Enterobacterales</taxon>
        <taxon>Hafniaceae</taxon>
        <taxon>Edwardsiella</taxon>
    </lineage>
</organism>
<evidence type="ECO:0000256" key="2">
    <source>
        <dbReference type="ARBA" id="ARBA00022475"/>
    </source>
</evidence>
<feature type="transmembrane region" description="Helical" evidence="6">
    <location>
        <begin position="24"/>
        <end position="46"/>
    </location>
</feature>
<evidence type="ECO:0000256" key="5">
    <source>
        <dbReference type="ARBA" id="ARBA00023136"/>
    </source>
</evidence>
<sequence>MNAAQLHAYLAQQLPAHPADFWPIWLIALTVAWLGLCALLLVHALLRRHYPAPAAHGTQERLYLYPLYLRLWHGVNALLFLFLLISGLLTHFALLPVAATHWLVQAHPYAGYLLLILWCGFLALNLFGPNGRHYRVAWSGLAARCMRQARFYLIGIFHAEPHPFVATRTQKFNPLQQLGYCSVMFGMVPLLFLSGLCLTNPQWLPLGAAYWILQGHLLLSLFSLMFISAHIYLCTLGETWGETFMAMLDGYHRHRVHTVENE</sequence>
<feature type="transmembrane region" description="Helical" evidence="6">
    <location>
        <begin position="178"/>
        <end position="196"/>
    </location>
</feature>
<gene>
    <name evidence="8" type="ORF">CRM76_05220</name>
</gene>
<dbReference type="PANTHER" id="PTHR30485">
    <property type="entry name" value="NI/FE-HYDROGENASE 1 B-TYPE CYTOCHROME SUBUNIT"/>
    <property type="match status" value="1"/>
</dbReference>
<dbReference type="Gene3D" id="1.20.950.20">
    <property type="entry name" value="Transmembrane di-heme cytochromes, Chain C"/>
    <property type="match status" value="1"/>
</dbReference>
<dbReference type="Proteomes" id="UP000219788">
    <property type="component" value="Unassembled WGS sequence"/>
</dbReference>
<dbReference type="GO" id="GO:0005886">
    <property type="term" value="C:plasma membrane"/>
    <property type="evidence" value="ECO:0007669"/>
    <property type="project" value="UniProtKB-SubCell"/>
</dbReference>
<evidence type="ECO:0000259" key="7">
    <source>
        <dbReference type="Pfam" id="PF01292"/>
    </source>
</evidence>
<keyword evidence="3 6" id="KW-0812">Transmembrane</keyword>
<dbReference type="Pfam" id="PF01292">
    <property type="entry name" value="Ni_hydr_CYTB"/>
    <property type="match status" value="1"/>
</dbReference>
<dbReference type="GO" id="GO:0022904">
    <property type="term" value="P:respiratory electron transport chain"/>
    <property type="evidence" value="ECO:0007669"/>
    <property type="project" value="InterPro"/>
</dbReference>
<dbReference type="EMBL" id="PDDV01000013">
    <property type="protein sequence ID" value="PEH71386.1"/>
    <property type="molecule type" value="Genomic_DNA"/>
</dbReference>
<reference evidence="9" key="1">
    <citation type="submission" date="2017-09" db="EMBL/GenBank/DDBJ databases">
        <title>FDA dAtabase for Regulatory Grade micrObial Sequences (FDA-ARGOS): Supporting development and validation of Infectious Disease Dx tests.</title>
        <authorList>
            <person name="Goldberg B."/>
            <person name="Campos J."/>
            <person name="Tallon L."/>
            <person name="Sadzewicz L."/>
            <person name="Ott S."/>
            <person name="Zhao X."/>
            <person name="Nagaraj S."/>
            <person name="Vavikolanu K."/>
            <person name="Aluvathingal J."/>
            <person name="Nadendla S."/>
            <person name="Geyer C."/>
            <person name="Sichtig H."/>
        </authorList>
    </citation>
    <scope>NUCLEOTIDE SEQUENCE [LARGE SCALE GENOMIC DNA]</scope>
    <source>
        <strain evidence="9">FDAARGOS_370</strain>
    </source>
</reference>
<dbReference type="RefSeq" id="WP_098142810.1">
    <property type="nucleotide sequence ID" value="NZ_PDDV01000013.1"/>
</dbReference>
<dbReference type="GO" id="GO:0020037">
    <property type="term" value="F:heme binding"/>
    <property type="evidence" value="ECO:0007669"/>
    <property type="project" value="TreeGrafter"/>
</dbReference>
<feature type="domain" description="Cytochrome b561 bacterial/Ni-hydrogenase" evidence="7">
    <location>
        <begin position="65"/>
        <end position="250"/>
    </location>
</feature>
<accession>A0A2A7TZ09</accession>
<keyword evidence="5 6" id="KW-0472">Membrane</keyword>
<feature type="transmembrane region" description="Helical" evidence="6">
    <location>
        <begin position="67"/>
        <end position="89"/>
    </location>
</feature>
<dbReference type="InterPro" id="IPR016174">
    <property type="entry name" value="Di-haem_cyt_TM"/>
</dbReference>
<dbReference type="AlphaFoldDB" id="A0A2A7TZ09"/>
<evidence type="ECO:0000256" key="6">
    <source>
        <dbReference type="SAM" id="Phobius"/>
    </source>
</evidence>
<keyword evidence="2" id="KW-1003">Cell membrane</keyword>
<proteinExistence type="predicted"/>
<dbReference type="STRING" id="636.AAW15_00950"/>
<feature type="transmembrane region" description="Helical" evidence="6">
    <location>
        <begin position="208"/>
        <end position="233"/>
    </location>
</feature>
<name>A0A2A7TZ09_EDWTA</name>
<dbReference type="SUPFAM" id="SSF81342">
    <property type="entry name" value="Transmembrane di-heme cytochromes"/>
    <property type="match status" value="1"/>
</dbReference>
<comment type="caution">
    <text evidence="8">The sequence shown here is derived from an EMBL/GenBank/DDBJ whole genome shotgun (WGS) entry which is preliminary data.</text>
</comment>